<evidence type="ECO:0000256" key="2">
    <source>
        <dbReference type="ARBA" id="ARBA00021531"/>
    </source>
</evidence>
<dbReference type="PANTHER" id="PTHR46577:SF2">
    <property type="entry name" value="TRANSCRIPTIONAL REGULATORY PROTEIN"/>
    <property type="match status" value="1"/>
</dbReference>
<dbReference type="InterPro" id="IPR036388">
    <property type="entry name" value="WH-like_DNA-bd_sf"/>
</dbReference>
<keyword evidence="3" id="KW-0663">Pyridoxal phosphate</keyword>
<comment type="caution">
    <text evidence="8">The sequence shown here is derived from an EMBL/GenBank/DDBJ whole genome shotgun (WGS) entry which is preliminary data.</text>
</comment>
<keyword evidence="6" id="KW-0804">Transcription</keyword>
<keyword evidence="5" id="KW-0238">DNA-binding</keyword>
<dbReference type="Pfam" id="PF00392">
    <property type="entry name" value="GntR"/>
    <property type="match status" value="1"/>
</dbReference>
<dbReference type="OrthoDB" id="9803354at2"/>
<dbReference type="CDD" id="cd00609">
    <property type="entry name" value="AAT_like"/>
    <property type="match status" value="1"/>
</dbReference>
<dbReference type="Proteomes" id="UP000037939">
    <property type="component" value="Unassembled WGS sequence"/>
</dbReference>
<dbReference type="AlphaFoldDB" id="A0A0N0XL38"/>
<evidence type="ECO:0000256" key="3">
    <source>
        <dbReference type="ARBA" id="ARBA00022898"/>
    </source>
</evidence>
<dbReference type="InterPro" id="IPR015424">
    <property type="entry name" value="PyrdxlP-dep_Trfase"/>
</dbReference>
<name>A0A0N0XL38_9NEIS</name>
<protein>
    <recommendedName>
        <fullName evidence="2">Putative 8-amino-7-oxononanoate synthase</fullName>
    </recommendedName>
</protein>
<feature type="domain" description="HTH gntR-type" evidence="7">
    <location>
        <begin position="16"/>
        <end position="84"/>
    </location>
</feature>
<evidence type="ECO:0000313" key="9">
    <source>
        <dbReference type="Proteomes" id="UP000037939"/>
    </source>
</evidence>
<dbReference type="CDD" id="cd07377">
    <property type="entry name" value="WHTH_GntR"/>
    <property type="match status" value="1"/>
</dbReference>
<evidence type="ECO:0000256" key="1">
    <source>
        <dbReference type="ARBA" id="ARBA00005384"/>
    </source>
</evidence>
<dbReference type="GO" id="GO:0030170">
    <property type="term" value="F:pyridoxal phosphate binding"/>
    <property type="evidence" value="ECO:0007669"/>
    <property type="project" value="InterPro"/>
</dbReference>
<proteinExistence type="inferred from homology"/>
<dbReference type="PROSITE" id="PS50949">
    <property type="entry name" value="HTH_GNTR"/>
    <property type="match status" value="1"/>
</dbReference>
<dbReference type="GO" id="GO:0003700">
    <property type="term" value="F:DNA-binding transcription factor activity"/>
    <property type="evidence" value="ECO:0007669"/>
    <property type="project" value="InterPro"/>
</dbReference>
<dbReference type="Gene3D" id="3.40.640.10">
    <property type="entry name" value="Type I PLP-dependent aspartate aminotransferase-like (Major domain)"/>
    <property type="match status" value="1"/>
</dbReference>
<dbReference type="STRING" id="857265.WG78_09720"/>
<dbReference type="RefSeq" id="WP_053937597.1">
    <property type="nucleotide sequence ID" value="NZ_LAQT01000007.1"/>
</dbReference>
<dbReference type="GO" id="GO:0003677">
    <property type="term" value="F:DNA binding"/>
    <property type="evidence" value="ECO:0007669"/>
    <property type="project" value="UniProtKB-KW"/>
</dbReference>
<evidence type="ECO:0000313" key="8">
    <source>
        <dbReference type="EMBL" id="KPC53358.1"/>
    </source>
</evidence>
<organism evidence="8 9">
    <name type="scientific">Amantichitinum ursilacus</name>
    <dbReference type="NCBI Taxonomy" id="857265"/>
    <lineage>
        <taxon>Bacteria</taxon>
        <taxon>Pseudomonadati</taxon>
        <taxon>Pseudomonadota</taxon>
        <taxon>Betaproteobacteria</taxon>
        <taxon>Neisseriales</taxon>
        <taxon>Chitinibacteraceae</taxon>
        <taxon>Amantichitinum</taxon>
    </lineage>
</organism>
<dbReference type="InterPro" id="IPR000524">
    <property type="entry name" value="Tscrpt_reg_HTH_GntR"/>
</dbReference>
<evidence type="ECO:0000256" key="4">
    <source>
        <dbReference type="ARBA" id="ARBA00023015"/>
    </source>
</evidence>
<sequence>METDAYAVPEAPRIGATRYSELAARLQKEIETRQLSPGEKLPSVRDLCRSFQASPATVTHALHLLEDAGLVEARPRSGFYVRRPDNHLRFPHQTAPTITRPLPVALSAQRALMREFHRSDHDDRLCRALIDPDCYPGVALQRIMTLQARRDPGILARASVCGGSSALREQLARRAVLFGCHWDADEVLITHGETEAVHTFLRLFTKPGDVVAIQSPSHMALLNLLDTLGVQVLEIPAHPVDGLSVDALAFALRREKIAAAVLTANFPNPTGSLMSDAAKRRTVDLLAQHGVPLIEDDSVGELYFGKTRPLPFKAFDRTGNVYYCADLGFLVGPGMSVGFAITGNQRYAFEYALMAKGEPPPLLFQRTLATFMASGQFEPYLRRLRRTMADYTSAHRAAVEAHFPPETRMAAAPGGILIWVELPHGVDSTELQRRALDHDIRFAPGRLFSLDASFYNCMRLNAGHRFLPDTEREIATLGRLIREQMAGQRAERDTLASLGGR</sequence>
<dbReference type="Pfam" id="PF00155">
    <property type="entry name" value="Aminotran_1_2"/>
    <property type="match status" value="1"/>
</dbReference>
<dbReference type="InterPro" id="IPR051446">
    <property type="entry name" value="HTH_trans_reg/aminotransferase"/>
</dbReference>
<comment type="similarity">
    <text evidence="1">In the C-terminal section; belongs to the class-I pyridoxal-phosphate-dependent aminotransferase family.</text>
</comment>
<dbReference type="SMART" id="SM00345">
    <property type="entry name" value="HTH_GNTR"/>
    <property type="match status" value="1"/>
</dbReference>
<gene>
    <name evidence="8" type="primary">ydcR_3</name>
    <name evidence="8" type="ORF">WG78_09720</name>
</gene>
<dbReference type="InterPro" id="IPR015421">
    <property type="entry name" value="PyrdxlP-dep_Trfase_major"/>
</dbReference>
<dbReference type="EMBL" id="LAQT01000007">
    <property type="protein sequence ID" value="KPC53358.1"/>
    <property type="molecule type" value="Genomic_DNA"/>
</dbReference>
<dbReference type="Gene3D" id="1.10.10.10">
    <property type="entry name" value="Winged helix-like DNA-binding domain superfamily/Winged helix DNA-binding domain"/>
    <property type="match status" value="1"/>
</dbReference>
<accession>A0A0N0XL38</accession>
<evidence type="ECO:0000256" key="5">
    <source>
        <dbReference type="ARBA" id="ARBA00023125"/>
    </source>
</evidence>
<dbReference type="SUPFAM" id="SSF53383">
    <property type="entry name" value="PLP-dependent transferases"/>
    <property type="match status" value="1"/>
</dbReference>
<evidence type="ECO:0000256" key="6">
    <source>
        <dbReference type="ARBA" id="ARBA00023163"/>
    </source>
</evidence>
<dbReference type="InterPro" id="IPR004839">
    <property type="entry name" value="Aminotransferase_I/II_large"/>
</dbReference>
<keyword evidence="9" id="KW-1185">Reference proteome</keyword>
<evidence type="ECO:0000259" key="7">
    <source>
        <dbReference type="PROSITE" id="PS50949"/>
    </source>
</evidence>
<dbReference type="InterPro" id="IPR036390">
    <property type="entry name" value="WH_DNA-bd_sf"/>
</dbReference>
<keyword evidence="4" id="KW-0805">Transcription regulation</keyword>
<reference evidence="8 9" key="1">
    <citation type="submission" date="2015-07" db="EMBL/GenBank/DDBJ databases">
        <title>Draft genome sequence of the Amantichitinum ursilacus IGB-41, a new chitin-degrading bacterium.</title>
        <authorList>
            <person name="Kirstahler P."/>
            <person name="Guenther M."/>
            <person name="Grumaz C."/>
            <person name="Rupp S."/>
            <person name="Zibek S."/>
            <person name="Sohn K."/>
        </authorList>
    </citation>
    <scope>NUCLEOTIDE SEQUENCE [LARGE SCALE GENOMIC DNA]</scope>
    <source>
        <strain evidence="8 9">IGB-41</strain>
    </source>
</reference>
<dbReference type="PANTHER" id="PTHR46577">
    <property type="entry name" value="HTH-TYPE TRANSCRIPTIONAL REGULATORY PROTEIN GABR"/>
    <property type="match status" value="1"/>
</dbReference>
<dbReference type="SUPFAM" id="SSF46785">
    <property type="entry name" value="Winged helix' DNA-binding domain"/>
    <property type="match status" value="1"/>
</dbReference>